<evidence type="ECO:0000313" key="1">
    <source>
        <dbReference type="EMBL" id="TDU24323.1"/>
    </source>
</evidence>
<organism evidence="1 2">
    <name type="scientific">Panacagrimonas perspica</name>
    <dbReference type="NCBI Taxonomy" id="381431"/>
    <lineage>
        <taxon>Bacteria</taxon>
        <taxon>Pseudomonadati</taxon>
        <taxon>Pseudomonadota</taxon>
        <taxon>Gammaproteobacteria</taxon>
        <taxon>Nevskiales</taxon>
        <taxon>Nevskiaceae</taxon>
        <taxon>Panacagrimonas</taxon>
    </lineage>
</organism>
<name>A0A4R7NTC8_9GAMM</name>
<dbReference type="RefSeq" id="WP_133883736.1">
    <property type="nucleotide sequence ID" value="NZ_MWIN01000003.1"/>
</dbReference>
<proteinExistence type="predicted"/>
<dbReference type="OrthoDB" id="9802958at2"/>
<protein>
    <submittedName>
        <fullName evidence="1">Uncharacterized protein</fullName>
    </submittedName>
</protein>
<reference evidence="1 2" key="1">
    <citation type="submission" date="2019-03" db="EMBL/GenBank/DDBJ databases">
        <title>Genomic Encyclopedia of Type Strains, Phase IV (KMG-IV): sequencing the most valuable type-strain genomes for metagenomic binning, comparative biology and taxonomic classification.</title>
        <authorList>
            <person name="Goeker M."/>
        </authorList>
    </citation>
    <scope>NUCLEOTIDE SEQUENCE [LARGE SCALE GENOMIC DNA]</scope>
    <source>
        <strain evidence="1 2">DSM 26377</strain>
    </source>
</reference>
<sequence>MHADTDLVMPRRLAIQILHEAQIAQPESIAGVVGARDAEPSSFSQAQGVDFAARGETLWARLWSNPAAPAVPTADQLSGGGLYLVVSLNIKGVLEMRAWELRGGAPFERVIKVQD</sequence>
<dbReference type="AlphaFoldDB" id="A0A4R7NTC8"/>
<gene>
    <name evidence="1" type="ORF">DFR24_4590</name>
</gene>
<accession>A0A4R7NTC8</accession>
<keyword evidence="2" id="KW-1185">Reference proteome</keyword>
<dbReference type="EMBL" id="SOBT01000012">
    <property type="protein sequence ID" value="TDU24323.1"/>
    <property type="molecule type" value="Genomic_DNA"/>
</dbReference>
<comment type="caution">
    <text evidence="1">The sequence shown here is derived from an EMBL/GenBank/DDBJ whole genome shotgun (WGS) entry which is preliminary data.</text>
</comment>
<evidence type="ECO:0000313" key="2">
    <source>
        <dbReference type="Proteomes" id="UP000295341"/>
    </source>
</evidence>
<dbReference type="Proteomes" id="UP000295341">
    <property type="component" value="Unassembled WGS sequence"/>
</dbReference>